<dbReference type="PROSITE" id="PS50949">
    <property type="entry name" value="HTH_GNTR"/>
    <property type="match status" value="1"/>
</dbReference>
<feature type="domain" description="HTH gntR-type" evidence="4">
    <location>
        <begin position="19"/>
        <end position="86"/>
    </location>
</feature>
<dbReference type="SMART" id="SM00895">
    <property type="entry name" value="FCD"/>
    <property type="match status" value="1"/>
</dbReference>
<dbReference type="Pfam" id="PF07729">
    <property type="entry name" value="FCD"/>
    <property type="match status" value="1"/>
</dbReference>
<dbReference type="InterPro" id="IPR011711">
    <property type="entry name" value="GntR_C"/>
</dbReference>
<protein>
    <submittedName>
        <fullName evidence="5">DNA-binding transcriptional regulator, GntR family</fullName>
    </submittedName>
</protein>
<dbReference type="SMART" id="SM00345">
    <property type="entry name" value="HTH_GNTR"/>
    <property type="match status" value="1"/>
</dbReference>
<dbReference type="RefSeq" id="WP_026418792.1">
    <property type="nucleotide sequence ID" value="NZ_AUBJ02000001.1"/>
</dbReference>
<evidence type="ECO:0000313" key="6">
    <source>
        <dbReference type="Proteomes" id="UP000791080"/>
    </source>
</evidence>
<keyword evidence="6" id="KW-1185">Reference proteome</keyword>
<dbReference type="Gene3D" id="1.20.120.530">
    <property type="entry name" value="GntR ligand-binding domain-like"/>
    <property type="match status" value="1"/>
</dbReference>
<dbReference type="PANTHER" id="PTHR43537:SF5">
    <property type="entry name" value="UXU OPERON TRANSCRIPTIONAL REGULATOR"/>
    <property type="match status" value="1"/>
</dbReference>
<dbReference type="CDD" id="cd07377">
    <property type="entry name" value="WHTH_GntR"/>
    <property type="match status" value="1"/>
</dbReference>
<dbReference type="SUPFAM" id="SSF46785">
    <property type="entry name" value="Winged helix' DNA-binding domain"/>
    <property type="match status" value="1"/>
</dbReference>
<dbReference type="PANTHER" id="PTHR43537">
    <property type="entry name" value="TRANSCRIPTIONAL REGULATOR, GNTR FAMILY"/>
    <property type="match status" value="1"/>
</dbReference>
<dbReference type="InterPro" id="IPR036390">
    <property type="entry name" value="WH_DNA-bd_sf"/>
</dbReference>
<organism evidence="5 6">
    <name type="scientific">Actinoalloteichus caeruleus DSM 43889</name>
    <dbReference type="NCBI Taxonomy" id="1120930"/>
    <lineage>
        <taxon>Bacteria</taxon>
        <taxon>Bacillati</taxon>
        <taxon>Actinomycetota</taxon>
        <taxon>Actinomycetes</taxon>
        <taxon>Pseudonocardiales</taxon>
        <taxon>Pseudonocardiaceae</taxon>
        <taxon>Actinoalloteichus</taxon>
        <taxon>Actinoalloteichus cyanogriseus</taxon>
    </lineage>
</organism>
<sequence length="226" mass="24833">MVSLTEDTTPGGIAPLARRSTAEIVAERLREAIMHGGLPPGSQLGEIDLANRLGVSRGPLREAMQRLVQEGLLRSEPHRGLFVSTLDEEEIRDVYTARLAVEGAACQLIMRGDRALAVSELTSAHQRMVAAAAADDRIAFSDADQLFHQRLVAVSGSQRLERMAQTLLVETRMCLTALQETYRPSGDTVEEHRLLVDAIEQGDERLLLERLEAHMTEAVERLTSAS</sequence>
<dbReference type="PRINTS" id="PR00035">
    <property type="entry name" value="HTHGNTR"/>
</dbReference>
<keyword evidence="3" id="KW-0804">Transcription</keyword>
<evidence type="ECO:0000259" key="4">
    <source>
        <dbReference type="PROSITE" id="PS50949"/>
    </source>
</evidence>
<dbReference type="Gene3D" id="1.10.10.10">
    <property type="entry name" value="Winged helix-like DNA-binding domain superfamily/Winged helix DNA-binding domain"/>
    <property type="match status" value="1"/>
</dbReference>
<evidence type="ECO:0000313" key="5">
    <source>
        <dbReference type="EMBL" id="MCP2329976.1"/>
    </source>
</evidence>
<keyword evidence="2 5" id="KW-0238">DNA-binding</keyword>
<dbReference type="EMBL" id="AUBJ02000001">
    <property type="protein sequence ID" value="MCP2329976.1"/>
    <property type="molecule type" value="Genomic_DNA"/>
</dbReference>
<evidence type="ECO:0000256" key="1">
    <source>
        <dbReference type="ARBA" id="ARBA00023015"/>
    </source>
</evidence>
<dbReference type="GO" id="GO:0003677">
    <property type="term" value="F:DNA binding"/>
    <property type="evidence" value="ECO:0007669"/>
    <property type="project" value="UniProtKB-KW"/>
</dbReference>
<dbReference type="Pfam" id="PF00392">
    <property type="entry name" value="GntR"/>
    <property type="match status" value="1"/>
</dbReference>
<dbReference type="InterPro" id="IPR008920">
    <property type="entry name" value="TF_FadR/GntR_C"/>
</dbReference>
<dbReference type="SUPFAM" id="SSF48008">
    <property type="entry name" value="GntR ligand-binding domain-like"/>
    <property type="match status" value="1"/>
</dbReference>
<dbReference type="InterPro" id="IPR000524">
    <property type="entry name" value="Tscrpt_reg_HTH_GntR"/>
</dbReference>
<accession>A0ABT1JBU9</accession>
<dbReference type="InterPro" id="IPR036388">
    <property type="entry name" value="WH-like_DNA-bd_sf"/>
</dbReference>
<comment type="caution">
    <text evidence="5">The sequence shown here is derived from an EMBL/GenBank/DDBJ whole genome shotgun (WGS) entry which is preliminary data.</text>
</comment>
<dbReference type="Proteomes" id="UP000791080">
    <property type="component" value="Unassembled WGS sequence"/>
</dbReference>
<proteinExistence type="predicted"/>
<reference evidence="5 6" key="1">
    <citation type="submission" date="2022-06" db="EMBL/GenBank/DDBJ databases">
        <title>Genomic Encyclopedia of Type Strains, Phase I: the one thousand microbial genomes (KMG-I) project.</title>
        <authorList>
            <person name="Kyrpides N."/>
        </authorList>
    </citation>
    <scope>NUCLEOTIDE SEQUENCE [LARGE SCALE GENOMIC DNA]</scope>
    <source>
        <strain evidence="5 6">DSM 43889</strain>
    </source>
</reference>
<keyword evidence="1" id="KW-0805">Transcription regulation</keyword>
<evidence type="ECO:0000256" key="3">
    <source>
        <dbReference type="ARBA" id="ARBA00023163"/>
    </source>
</evidence>
<name>A0ABT1JBU9_ACTCY</name>
<evidence type="ECO:0000256" key="2">
    <source>
        <dbReference type="ARBA" id="ARBA00023125"/>
    </source>
</evidence>
<gene>
    <name evidence="5" type="ORF">G443_000246</name>
</gene>